<dbReference type="SMART" id="SM00043">
    <property type="entry name" value="CY"/>
    <property type="match status" value="3"/>
</dbReference>
<dbReference type="InParanoid" id="A0A419QA78"/>
<dbReference type="PANTHER" id="PTHR46186">
    <property type="entry name" value="CYSTATIN"/>
    <property type="match status" value="1"/>
</dbReference>
<reference evidence="5 6" key="1">
    <citation type="journal article" date="2018" name="Biotechnol. Adv.">
        <title>Improved genomic resources and new bioinformatic workflow for the carcinogenic parasite Clonorchis sinensis: Biotechnological implications.</title>
        <authorList>
            <person name="Wang D."/>
            <person name="Korhonen P.K."/>
            <person name="Gasser R.B."/>
            <person name="Young N.D."/>
        </authorList>
    </citation>
    <scope>NUCLEOTIDE SEQUENCE [LARGE SCALE GENOMIC DNA]</scope>
    <source>
        <strain evidence="5">Cs-k2</strain>
    </source>
</reference>
<accession>A0A419QA78</accession>
<keyword evidence="6" id="KW-1185">Reference proteome</keyword>
<dbReference type="SUPFAM" id="SSF54403">
    <property type="entry name" value="Cystatin/monellin"/>
    <property type="match status" value="6"/>
</dbReference>
<gene>
    <name evidence="5" type="ORF">CSKR_114239</name>
</gene>
<dbReference type="InterPro" id="IPR046350">
    <property type="entry name" value="Cystatin_sf"/>
</dbReference>
<reference evidence="5 6" key="2">
    <citation type="journal article" date="2021" name="Genomics">
        <title>High-quality reference genome for Clonorchis sinensis.</title>
        <authorList>
            <person name="Young N.D."/>
            <person name="Stroehlein A.J."/>
            <person name="Kinkar L."/>
            <person name="Wang T."/>
            <person name="Sohn W.M."/>
            <person name="Chang B.C.H."/>
            <person name="Kaur P."/>
            <person name="Weisz D."/>
            <person name="Dudchenko O."/>
            <person name="Aiden E.L."/>
            <person name="Korhonen P.K."/>
            <person name="Gasser R.B."/>
        </authorList>
    </citation>
    <scope>NUCLEOTIDE SEQUENCE [LARGE SCALE GENOMIC DNA]</scope>
    <source>
        <strain evidence="5">Cs-k2</strain>
    </source>
</reference>
<feature type="domain" description="Cystatin" evidence="4">
    <location>
        <begin position="427"/>
        <end position="536"/>
    </location>
</feature>
<dbReference type="Proteomes" id="UP000286415">
    <property type="component" value="Unassembled WGS sequence"/>
</dbReference>
<dbReference type="GO" id="GO:0004869">
    <property type="term" value="F:cysteine-type endopeptidase inhibitor activity"/>
    <property type="evidence" value="ECO:0007669"/>
    <property type="project" value="UniProtKB-KW"/>
</dbReference>
<evidence type="ECO:0000256" key="1">
    <source>
        <dbReference type="ARBA" id="ARBA00009403"/>
    </source>
</evidence>
<comment type="caution">
    <text evidence="5">The sequence shown here is derived from an EMBL/GenBank/DDBJ whole genome shotgun (WGS) entry which is preliminary data.</text>
</comment>
<dbReference type="GO" id="GO:0031982">
    <property type="term" value="C:vesicle"/>
    <property type="evidence" value="ECO:0007669"/>
    <property type="project" value="TreeGrafter"/>
</dbReference>
<dbReference type="GO" id="GO:0005615">
    <property type="term" value="C:extracellular space"/>
    <property type="evidence" value="ECO:0007669"/>
    <property type="project" value="TreeGrafter"/>
</dbReference>
<evidence type="ECO:0000256" key="2">
    <source>
        <dbReference type="ARBA" id="ARBA00022690"/>
    </source>
</evidence>
<feature type="domain" description="Cystatin" evidence="4">
    <location>
        <begin position="650"/>
        <end position="763"/>
    </location>
</feature>
<dbReference type="EMBL" id="NIRI02000042">
    <property type="protein sequence ID" value="KAG5452011.1"/>
    <property type="molecule type" value="Genomic_DNA"/>
</dbReference>
<dbReference type="PANTHER" id="PTHR46186:SF2">
    <property type="entry name" value="CYSTATIN"/>
    <property type="match status" value="1"/>
</dbReference>
<dbReference type="CDD" id="cd00042">
    <property type="entry name" value="CY"/>
    <property type="match status" value="1"/>
</dbReference>
<protein>
    <recommendedName>
        <fullName evidence="4">Cystatin domain-containing protein</fullName>
    </recommendedName>
</protein>
<dbReference type="InterPro" id="IPR000010">
    <property type="entry name" value="Cystatin_dom"/>
</dbReference>
<evidence type="ECO:0000259" key="4">
    <source>
        <dbReference type="SMART" id="SM00043"/>
    </source>
</evidence>
<keyword evidence="2" id="KW-0646">Protease inhibitor</keyword>
<evidence type="ECO:0000313" key="6">
    <source>
        <dbReference type="Proteomes" id="UP000286415"/>
    </source>
</evidence>
<dbReference type="GO" id="GO:0005737">
    <property type="term" value="C:cytoplasm"/>
    <property type="evidence" value="ECO:0007669"/>
    <property type="project" value="TreeGrafter"/>
</dbReference>
<dbReference type="Gene3D" id="3.10.450.10">
    <property type="match status" value="7"/>
</dbReference>
<evidence type="ECO:0000313" key="5">
    <source>
        <dbReference type="EMBL" id="KAG5452011.1"/>
    </source>
</evidence>
<sequence>MYYIQGFVVILAACLTSCISQWDEEKRSLSEAELKSNFFRQLLEQANEKCNLASNETIWYKQEGIIGGSKQVQELADAIYEFGLRQRGTNCLQKDMLKISRGRTSQACITQDNTSEIICQIEIWHNPKTNTSTVKVREIWMIKNSDTVIAKTVHVINENERGLDRALIEEAIMNLNNYGKKPKLFKYSRSVEITLQIAQQLGSASKKIMKVFLTQTNCKNERNSKKNFKHFRENCFNQTTGTEIVCYLYMIKANFKQPRFSGCTAAREMRPISQCNLNLGNSTNVFTLKTCPMRNFARSDIRFLSTEEVYEQSFQDLLKIVMRRYNSGSFSENVSKAIKVENAHIESGRDVITKFTLWAQETPCKKQSNLLMNDDNFATVCKIPDELPIKRPAETCDVKVTKVNSISANGYTVELRNYKFIPNYNLSLYREMQYVQRGTAEDKIKMKIAKRVVERYNTEHNDLYKYQLESIQNAKWMISAGRLFSMNVTMEAFACKNKNDISCANLLKQVHVYRHCEASALDRPWPFKEAINFTNCWKETILRQSVKGVWSLLSSRELSQMQSGEMFKSIVKKYRDGSMILGQMKNYQLSGGFKLMVSETQFISLKLHLKNTRQNGSGYECEVALVQQKGKPNEIYLHRCILRPSSDGGNQEAGSKKIPVEQKRLTFQSKLRNIVELYNNISNDAYYHRLFDIEEPVTQGVLTSFQVYLQRTSCQKNKHNIWHAENVPHLCGRLNNTHTTSCVANIFENPSNASMQINLQDCKLSKMTDPIRVQSTSDDLQASNYFRELLSNAVLAFNLKSDAKLLYQSHLVEAIVRSEENPSKLHFTLILSQTSCRKWEDVLAFRLDRNELCHTDPPAPPLVLCKVNIVEFDKRTEINLDNCKYIHGGNYALPRPQNARERSTTLFQQVVQNAVSLFNHQTDSEYWFNLVAVENPTIEQVFGIQYTFTLHMLPAQCLIIKSPDGTAEYVSREHCNYIKPDFMVSCRARFWRRAWNDLHETLDVSDCDLIPISHTWSAGIENTSPLKELGESTMYCLESIARRLVELFAEQQNLGQPYEIVSIENVVEYLVPGKRLTFDLYMKPASMTQKCSFKDARKCGVKKEFSKCLASYWWKDWKEQETLELFNCTTVSSQAGVRSLIKGVSAVDDPELEEMGSKVVGIYNEKMSKFYIFGKEAIDNITQKTDAGKLTRFKIVLKPTGCKFSHGDRHCEPKLSKLRVSCSVTVLQRPWMEDGEVSLRNCHEYLLEQSGLDLHPLTEEEADSDIFRDAIQELVSMYRWRVPIGYALDTYENAKIRRNETDRTVTLTITLEPAGCIYYRPNSNDPACLDWKYQDKVKCDAEIIQQFRAGEKRTLRLTGCNPIREPMKKRALEPEEYKRDTIIYAMKEAWRQFHENLKEQNYLYNVVDVRNGTIEIDDHPRITFTLTFEQTACIRGVDEYKFEGVRASLCYETIPKVLKNCTVVVTVKEPGPVVALICETH</sequence>
<comment type="similarity">
    <text evidence="1">Belongs to the cystatin family.</text>
</comment>
<dbReference type="STRING" id="79923.A0A419QA78"/>
<organism evidence="5 6">
    <name type="scientific">Clonorchis sinensis</name>
    <name type="common">Chinese liver fluke</name>
    <dbReference type="NCBI Taxonomy" id="79923"/>
    <lineage>
        <taxon>Eukaryota</taxon>
        <taxon>Metazoa</taxon>
        <taxon>Spiralia</taxon>
        <taxon>Lophotrochozoa</taxon>
        <taxon>Platyhelminthes</taxon>
        <taxon>Trematoda</taxon>
        <taxon>Digenea</taxon>
        <taxon>Opisthorchiida</taxon>
        <taxon>Opisthorchiata</taxon>
        <taxon>Opisthorchiidae</taxon>
        <taxon>Clonorchis</taxon>
    </lineage>
</organism>
<dbReference type="OrthoDB" id="6241713at2759"/>
<name>A0A419QA78_CLOSI</name>
<keyword evidence="3" id="KW-0789">Thiol protease inhibitor</keyword>
<feature type="domain" description="Cystatin" evidence="4">
    <location>
        <begin position="1139"/>
        <end position="1243"/>
    </location>
</feature>
<evidence type="ECO:0000256" key="3">
    <source>
        <dbReference type="ARBA" id="ARBA00022704"/>
    </source>
</evidence>
<proteinExistence type="inferred from homology"/>